<keyword evidence="4" id="KW-0645">Protease</keyword>
<feature type="region of interest" description="Disordered" evidence="1">
    <location>
        <begin position="1"/>
        <end position="35"/>
    </location>
</feature>
<dbReference type="PANTHER" id="PTHR46112">
    <property type="entry name" value="AMINOPEPTIDASE"/>
    <property type="match status" value="1"/>
</dbReference>
<feature type="domain" description="Peptidase M24" evidence="2">
    <location>
        <begin position="211"/>
        <end position="394"/>
    </location>
</feature>
<keyword evidence="4" id="KW-0378">Hydrolase</keyword>
<evidence type="ECO:0000313" key="6">
    <source>
        <dbReference type="Proteomes" id="UP000296733"/>
    </source>
</evidence>
<dbReference type="Pfam" id="PF00557">
    <property type="entry name" value="Peptidase_M24"/>
    <property type="match status" value="1"/>
</dbReference>
<feature type="compositionally biased region" description="Gly residues" evidence="1">
    <location>
        <begin position="328"/>
        <end position="338"/>
    </location>
</feature>
<evidence type="ECO:0000256" key="1">
    <source>
        <dbReference type="SAM" id="MobiDB-lite"/>
    </source>
</evidence>
<name>A0A1H6CN37_9EURY</name>
<evidence type="ECO:0000313" key="4">
    <source>
        <dbReference type="EMBL" id="SEG74382.1"/>
    </source>
</evidence>
<dbReference type="Proteomes" id="UP000296733">
    <property type="component" value="Chromosome"/>
</dbReference>
<dbReference type="InterPro" id="IPR036005">
    <property type="entry name" value="Creatinase/aminopeptidase-like"/>
</dbReference>
<feature type="region of interest" description="Disordered" evidence="1">
    <location>
        <begin position="324"/>
        <end position="348"/>
    </location>
</feature>
<dbReference type="KEGG" id="hlm:DV707_14190"/>
<dbReference type="OrthoDB" id="200535at2157"/>
<dbReference type="InterPro" id="IPR050659">
    <property type="entry name" value="Peptidase_M24B"/>
</dbReference>
<organism evidence="4 5">
    <name type="scientific">Halobellus limi</name>
    <dbReference type="NCBI Taxonomy" id="699433"/>
    <lineage>
        <taxon>Archaea</taxon>
        <taxon>Methanobacteriati</taxon>
        <taxon>Methanobacteriota</taxon>
        <taxon>Stenosarchaea group</taxon>
        <taxon>Halobacteria</taxon>
        <taxon>Halobacteriales</taxon>
        <taxon>Haloferacaceae</taxon>
        <taxon>Halobellus</taxon>
    </lineage>
</organism>
<dbReference type="GeneID" id="39859267"/>
<sequence>MTDDRDPSGATAGPSAAPPARDPPPSPAPPTTDRSFLDAALDERDAVGFVAVGDRRDADLRFLTRFEGSEDDCAYVRTLDADVLCAPRGHVARAARRFDGRVSSDRPGDHPGERAAAVLDGVVDAEQAAPRTVLVPSSIPHDAAVYLERAGYELRSTTAVADARATKTDGELDAVRAVQRAAVRATDRGERVLAAAETDDGDELRWGDAPLTAERLRRVVNAELARRGVDSAGNTVVAAGATGSESADEPIATDEPVRIDVAPREPHGYHGFRSRTVAVDSDGGWERRAYVAVEAALEAALDEVEPGADAADVRREAEAELTAFGFDPTGGSGEGDPGGDPIETGHGVGLSRRERPFLRAGETLDVGCVLAVAPGLTDPEHGSVRLGDLVVVTEAGYELVGDGTRSFAPQGRY</sequence>
<dbReference type="InterPro" id="IPR000994">
    <property type="entry name" value="Pept_M24"/>
</dbReference>
<dbReference type="SUPFAM" id="SSF55920">
    <property type="entry name" value="Creatinase/aminopeptidase"/>
    <property type="match status" value="1"/>
</dbReference>
<gene>
    <name evidence="3" type="ORF">DV707_14190</name>
    <name evidence="4" type="ORF">SAMN04488133_3584</name>
</gene>
<dbReference type="RefSeq" id="WP_103993114.1">
    <property type="nucleotide sequence ID" value="NZ_CP031311.1"/>
</dbReference>
<dbReference type="EMBL" id="FNVN01000008">
    <property type="protein sequence ID" value="SEG74382.1"/>
    <property type="molecule type" value="Genomic_DNA"/>
</dbReference>
<reference evidence="3 6" key="2">
    <citation type="journal article" date="2019" name="Nat. Commun.">
        <title>A new type of DNA phosphorothioation-based antiviral system in archaea.</title>
        <authorList>
            <person name="Xiong L."/>
            <person name="Liu S."/>
            <person name="Chen S."/>
            <person name="Xiao Y."/>
            <person name="Zhu B."/>
            <person name="Gao Y."/>
            <person name="Zhang Y."/>
            <person name="Chen B."/>
            <person name="Luo J."/>
            <person name="Deng Z."/>
            <person name="Chen X."/>
            <person name="Wang L."/>
            <person name="Chen S."/>
        </authorList>
    </citation>
    <scope>NUCLEOTIDE SEQUENCE [LARGE SCALE GENOMIC DNA]</scope>
    <source>
        <strain evidence="3 6">CGMCC 1.10331</strain>
    </source>
</reference>
<dbReference type="Proteomes" id="UP000236740">
    <property type="component" value="Unassembled WGS sequence"/>
</dbReference>
<accession>A0A1H6CN37</accession>
<dbReference type="AlphaFoldDB" id="A0A1H6CN37"/>
<dbReference type="CDD" id="cd01066">
    <property type="entry name" value="APP_MetAP"/>
    <property type="match status" value="1"/>
</dbReference>
<keyword evidence="4" id="KW-0031">Aminopeptidase</keyword>
<keyword evidence="5" id="KW-1185">Reference proteome</keyword>
<evidence type="ECO:0000313" key="3">
    <source>
        <dbReference type="EMBL" id="QCC48715.1"/>
    </source>
</evidence>
<dbReference type="EMBL" id="CP031311">
    <property type="protein sequence ID" value="QCC48715.1"/>
    <property type="molecule type" value="Genomic_DNA"/>
</dbReference>
<dbReference type="GO" id="GO:0004177">
    <property type="term" value="F:aminopeptidase activity"/>
    <property type="evidence" value="ECO:0007669"/>
    <property type="project" value="UniProtKB-KW"/>
</dbReference>
<evidence type="ECO:0000313" key="5">
    <source>
        <dbReference type="Proteomes" id="UP000236740"/>
    </source>
</evidence>
<protein>
    <submittedName>
        <fullName evidence="3">Aminopeptidase P family protein</fullName>
    </submittedName>
    <submittedName>
        <fullName evidence="4">Xaa-Pro aminopeptidase</fullName>
    </submittedName>
</protein>
<proteinExistence type="predicted"/>
<dbReference type="PANTHER" id="PTHR46112:SF2">
    <property type="entry name" value="XAA-PRO AMINOPEPTIDASE P-RELATED"/>
    <property type="match status" value="1"/>
</dbReference>
<dbReference type="Gene3D" id="3.90.230.10">
    <property type="entry name" value="Creatinase/methionine aminopeptidase superfamily"/>
    <property type="match status" value="1"/>
</dbReference>
<feature type="compositionally biased region" description="Pro residues" evidence="1">
    <location>
        <begin position="16"/>
        <end position="30"/>
    </location>
</feature>
<reference evidence="4 5" key="1">
    <citation type="submission" date="2016-10" db="EMBL/GenBank/DDBJ databases">
        <authorList>
            <person name="de Groot N.N."/>
        </authorList>
    </citation>
    <scope>NUCLEOTIDE SEQUENCE [LARGE SCALE GENOMIC DNA]</scope>
    <source>
        <strain evidence="4 5">CGMCC 1.10331</strain>
    </source>
</reference>
<evidence type="ECO:0000259" key="2">
    <source>
        <dbReference type="Pfam" id="PF00557"/>
    </source>
</evidence>